<gene>
    <name evidence="1" type="ORF">ENJ96_05260</name>
</gene>
<protein>
    <submittedName>
        <fullName evidence="1">Uncharacterized protein</fullName>
    </submittedName>
</protein>
<organism evidence="1">
    <name type="scientific">Thermodesulfatator atlanticus</name>
    <dbReference type="NCBI Taxonomy" id="501497"/>
    <lineage>
        <taxon>Bacteria</taxon>
        <taxon>Pseudomonadati</taxon>
        <taxon>Thermodesulfobacteriota</taxon>
        <taxon>Thermodesulfobacteria</taxon>
        <taxon>Thermodesulfobacteriales</taxon>
        <taxon>Thermodesulfatatoraceae</taxon>
        <taxon>Thermodesulfatator</taxon>
    </lineage>
</organism>
<sequence>MSLVIFWLLGLVLVFPARVWALEVPAGTRKVIFYDASGKPLKALEDEDGDGFFETTYFFKQGRLSKKIKFDRARRPEEILEFDSSGALRRLLLDRNKDGKIDKWQSYRKGELVLVEEDRNFDGQIDLRAWMKASRPQKIERDDDHDGRFEVEESWGPEGKRILLKDFDQNHPRGQVYARIFYRKDQIYQRLLDLDRDGFFEIEELYREGKRCLVLKKGPKPEAFLYQNGRLRHGFRDLDGDGKFEEEYDYARKVWQKLTPVVSLKDLKEKCR</sequence>
<dbReference type="AlphaFoldDB" id="A0A7V5NZT0"/>
<accession>A0A7V5NZT0</accession>
<name>A0A7V5NZT0_9BACT</name>
<reference evidence="1" key="1">
    <citation type="journal article" date="2020" name="mSystems">
        <title>Genome- and Community-Level Interaction Insights into Carbon Utilization and Element Cycling Functions of Hydrothermarchaeota in Hydrothermal Sediment.</title>
        <authorList>
            <person name="Zhou Z."/>
            <person name="Liu Y."/>
            <person name="Xu W."/>
            <person name="Pan J."/>
            <person name="Luo Z.H."/>
            <person name="Li M."/>
        </authorList>
    </citation>
    <scope>NUCLEOTIDE SEQUENCE [LARGE SCALE GENOMIC DNA]</scope>
    <source>
        <strain evidence="1">HyVt-533</strain>
    </source>
</reference>
<dbReference type="Proteomes" id="UP000886101">
    <property type="component" value="Unassembled WGS sequence"/>
</dbReference>
<comment type="caution">
    <text evidence="1">The sequence shown here is derived from an EMBL/GenBank/DDBJ whole genome shotgun (WGS) entry which is preliminary data.</text>
</comment>
<dbReference type="EMBL" id="DROK01000153">
    <property type="protein sequence ID" value="HHI97243.1"/>
    <property type="molecule type" value="Genomic_DNA"/>
</dbReference>
<evidence type="ECO:0000313" key="1">
    <source>
        <dbReference type="EMBL" id="HHI97243.1"/>
    </source>
</evidence>
<proteinExistence type="predicted"/>